<dbReference type="SUPFAM" id="SSF47781">
    <property type="entry name" value="RuvA domain 2-like"/>
    <property type="match status" value="1"/>
</dbReference>
<evidence type="ECO:0000256" key="2">
    <source>
        <dbReference type="SAM" id="SignalP"/>
    </source>
</evidence>
<feature type="compositionally biased region" description="Basic and acidic residues" evidence="1">
    <location>
        <begin position="95"/>
        <end position="104"/>
    </location>
</feature>
<dbReference type="EMBL" id="JABCSC020000001">
    <property type="protein sequence ID" value="NSL54667.1"/>
    <property type="molecule type" value="Genomic_DNA"/>
</dbReference>
<dbReference type="InterPro" id="IPR004509">
    <property type="entry name" value="Competence_ComEA_HhH"/>
</dbReference>
<gene>
    <name evidence="4" type="ORF">HJ583_006505</name>
</gene>
<reference evidence="4 5" key="1">
    <citation type="submission" date="2020-06" db="EMBL/GenBank/DDBJ databases">
        <title>Draft genome of Uliginosibacterium sp. IMCC34675.</title>
        <authorList>
            <person name="Song J."/>
        </authorList>
    </citation>
    <scope>NUCLEOTIDE SEQUENCE [LARGE SCALE GENOMIC DNA]</scope>
    <source>
        <strain evidence="4 5">IMCC34675</strain>
    </source>
</reference>
<feature type="chain" id="PRO_5045067694" evidence="2">
    <location>
        <begin position="22"/>
        <end position="126"/>
    </location>
</feature>
<feature type="domain" description="Helix-hairpin-helix DNA-binding motif class 1" evidence="3">
    <location>
        <begin position="61"/>
        <end position="80"/>
    </location>
</feature>
<protein>
    <submittedName>
        <fullName evidence="4">Helix-hairpin-helix domain-containing protein</fullName>
    </submittedName>
</protein>
<feature type="compositionally biased region" description="Low complexity" evidence="1">
    <location>
        <begin position="105"/>
        <end position="119"/>
    </location>
</feature>
<dbReference type="Gene3D" id="1.10.150.280">
    <property type="entry name" value="AF1531-like domain"/>
    <property type="match status" value="1"/>
</dbReference>
<proteinExistence type="predicted"/>
<name>A0ABX2IEU3_9RHOO</name>
<dbReference type="RefSeq" id="WP_170021132.1">
    <property type="nucleotide sequence ID" value="NZ_JABCSC020000001.1"/>
</dbReference>
<dbReference type="PANTHER" id="PTHR21180">
    <property type="entry name" value="ENDONUCLEASE/EXONUCLEASE/PHOSPHATASE FAMILY DOMAIN-CONTAINING PROTEIN 1"/>
    <property type="match status" value="1"/>
</dbReference>
<dbReference type="Proteomes" id="UP000778523">
    <property type="component" value="Unassembled WGS sequence"/>
</dbReference>
<dbReference type="InterPro" id="IPR003583">
    <property type="entry name" value="Hlx-hairpin-Hlx_DNA-bd_motif"/>
</dbReference>
<dbReference type="Pfam" id="PF12836">
    <property type="entry name" value="HHH_3"/>
    <property type="match status" value="1"/>
</dbReference>
<dbReference type="NCBIfam" id="TIGR00426">
    <property type="entry name" value="competence protein ComEA helix-hairpin-helix repeat region"/>
    <property type="match status" value="1"/>
</dbReference>
<evidence type="ECO:0000313" key="4">
    <source>
        <dbReference type="EMBL" id="NSL54667.1"/>
    </source>
</evidence>
<evidence type="ECO:0000259" key="3">
    <source>
        <dbReference type="SMART" id="SM00278"/>
    </source>
</evidence>
<dbReference type="SMART" id="SM00278">
    <property type="entry name" value="HhH1"/>
    <property type="match status" value="2"/>
</dbReference>
<accession>A0ABX2IEU3</accession>
<dbReference type="PANTHER" id="PTHR21180:SF32">
    <property type="entry name" value="ENDONUCLEASE_EXONUCLEASE_PHOSPHATASE FAMILY DOMAIN-CONTAINING PROTEIN 1"/>
    <property type="match status" value="1"/>
</dbReference>
<sequence length="126" mass="13439">MLKKLFVAVLAWVASIGFAMAAVNINTATVEQLESLAEIGPTKARAIVDYRKTNGGFKTLEEIKQVKGIGDKTFDKIKPQLSLTGETKIEPQPVKGDKKADKTTAKPAKAETAAAQPAASEKKGKI</sequence>
<dbReference type="InterPro" id="IPR010994">
    <property type="entry name" value="RuvA_2-like"/>
</dbReference>
<feature type="domain" description="Helix-hairpin-helix DNA-binding motif class 1" evidence="3">
    <location>
        <begin position="31"/>
        <end position="50"/>
    </location>
</feature>
<feature type="signal peptide" evidence="2">
    <location>
        <begin position="1"/>
        <end position="21"/>
    </location>
</feature>
<feature type="region of interest" description="Disordered" evidence="1">
    <location>
        <begin position="82"/>
        <end position="126"/>
    </location>
</feature>
<keyword evidence="2" id="KW-0732">Signal</keyword>
<comment type="caution">
    <text evidence="4">The sequence shown here is derived from an EMBL/GenBank/DDBJ whole genome shotgun (WGS) entry which is preliminary data.</text>
</comment>
<organism evidence="4 5">
    <name type="scientific">Uliginosibacterium aquaticum</name>
    <dbReference type="NCBI Taxonomy" id="2731212"/>
    <lineage>
        <taxon>Bacteria</taxon>
        <taxon>Pseudomonadati</taxon>
        <taxon>Pseudomonadota</taxon>
        <taxon>Betaproteobacteria</taxon>
        <taxon>Rhodocyclales</taxon>
        <taxon>Zoogloeaceae</taxon>
        <taxon>Uliginosibacterium</taxon>
    </lineage>
</organism>
<evidence type="ECO:0000313" key="5">
    <source>
        <dbReference type="Proteomes" id="UP000778523"/>
    </source>
</evidence>
<evidence type="ECO:0000256" key="1">
    <source>
        <dbReference type="SAM" id="MobiDB-lite"/>
    </source>
</evidence>
<keyword evidence="5" id="KW-1185">Reference proteome</keyword>
<dbReference type="InterPro" id="IPR051675">
    <property type="entry name" value="Endo/Exo/Phosphatase_dom_1"/>
</dbReference>